<evidence type="ECO:0000259" key="6">
    <source>
        <dbReference type="PROSITE" id="PS50966"/>
    </source>
</evidence>
<dbReference type="Pfam" id="PF25597">
    <property type="entry name" value="SH3_retrovirus"/>
    <property type="match status" value="1"/>
</dbReference>
<dbReference type="CDD" id="cd09272">
    <property type="entry name" value="RNase_HI_RT_Ty1"/>
    <property type="match status" value="2"/>
</dbReference>
<feature type="domain" description="SWIM-type" evidence="6">
    <location>
        <begin position="1392"/>
        <end position="1424"/>
    </location>
</feature>
<dbReference type="InterPro" id="IPR001584">
    <property type="entry name" value="Integrase_cat-core"/>
</dbReference>
<feature type="compositionally biased region" description="Polar residues" evidence="5">
    <location>
        <begin position="749"/>
        <end position="759"/>
    </location>
</feature>
<dbReference type="Gene3D" id="3.30.420.10">
    <property type="entry name" value="Ribonuclease H-like superfamily/Ribonuclease H"/>
    <property type="match status" value="1"/>
</dbReference>
<gene>
    <name evidence="8" type="ORF">Tci_215867</name>
</gene>
<dbReference type="InterPro" id="IPR036397">
    <property type="entry name" value="RNaseH_sf"/>
</dbReference>
<dbReference type="Pfam" id="PF14223">
    <property type="entry name" value="Retrotran_gag_2"/>
    <property type="match status" value="1"/>
</dbReference>
<evidence type="ECO:0000256" key="1">
    <source>
        <dbReference type="ARBA" id="ARBA00022723"/>
    </source>
</evidence>
<proteinExistence type="predicted"/>
<keyword evidence="3" id="KW-0862">Zinc</keyword>
<feature type="compositionally biased region" description="Polar residues" evidence="5">
    <location>
        <begin position="356"/>
        <end position="376"/>
    </location>
</feature>
<keyword evidence="2 4" id="KW-0863">Zinc-finger</keyword>
<dbReference type="PANTHER" id="PTHR11439">
    <property type="entry name" value="GAG-POL-RELATED RETROTRANSPOSON"/>
    <property type="match status" value="1"/>
</dbReference>
<reference evidence="8" key="1">
    <citation type="journal article" date="2019" name="Sci. Rep.">
        <title>Draft genome of Tanacetum cinerariifolium, the natural source of mosquito coil.</title>
        <authorList>
            <person name="Yamashiro T."/>
            <person name="Shiraishi A."/>
            <person name="Satake H."/>
            <person name="Nakayama K."/>
        </authorList>
    </citation>
    <scope>NUCLEOTIDE SEQUENCE</scope>
</reference>
<dbReference type="InterPro" id="IPR007527">
    <property type="entry name" value="Znf_SWIM"/>
</dbReference>
<organism evidence="8">
    <name type="scientific">Tanacetum cinerariifolium</name>
    <name type="common">Dalmatian daisy</name>
    <name type="synonym">Chrysanthemum cinerariifolium</name>
    <dbReference type="NCBI Taxonomy" id="118510"/>
    <lineage>
        <taxon>Eukaryota</taxon>
        <taxon>Viridiplantae</taxon>
        <taxon>Streptophyta</taxon>
        <taxon>Embryophyta</taxon>
        <taxon>Tracheophyta</taxon>
        <taxon>Spermatophyta</taxon>
        <taxon>Magnoliopsida</taxon>
        <taxon>eudicotyledons</taxon>
        <taxon>Gunneridae</taxon>
        <taxon>Pentapetalae</taxon>
        <taxon>asterids</taxon>
        <taxon>campanulids</taxon>
        <taxon>Asterales</taxon>
        <taxon>Asteraceae</taxon>
        <taxon>Asteroideae</taxon>
        <taxon>Anthemideae</taxon>
        <taxon>Anthemidinae</taxon>
        <taxon>Tanacetum</taxon>
    </lineage>
</organism>
<evidence type="ECO:0000313" key="8">
    <source>
        <dbReference type="EMBL" id="GEW43891.1"/>
    </source>
</evidence>
<dbReference type="Pfam" id="PF10551">
    <property type="entry name" value="MULE"/>
    <property type="match status" value="1"/>
</dbReference>
<dbReference type="PANTHER" id="PTHR11439:SF467">
    <property type="entry name" value="INTEGRASE CATALYTIC DOMAIN-CONTAINING PROTEIN"/>
    <property type="match status" value="1"/>
</dbReference>
<keyword evidence="1" id="KW-0479">Metal-binding</keyword>
<feature type="compositionally biased region" description="Acidic residues" evidence="5">
    <location>
        <begin position="394"/>
        <end position="403"/>
    </location>
</feature>
<evidence type="ECO:0000256" key="5">
    <source>
        <dbReference type="SAM" id="MobiDB-lite"/>
    </source>
</evidence>
<comment type="caution">
    <text evidence="8">The sequence shown here is derived from an EMBL/GenBank/DDBJ whole genome shotgun (WGS) entry which is preliminary data.</text>
</comment>
<feature type="region of interest" description="Disordered" evidence="5">
    <location>
        <begin position="356"/>
        <end position="417"/>
    </location>
</feature>
<evidence type="ECO:0000256" key="4">
    <source>
        <dbReference type="PROSITE-ProRule" id="PRU00325"/>
    </source>
</evidence>
<feature type="compositionally biased region" description="Acidic residues" evidence="5">
    <location>
        <begin position="1226"/>
        <end position="1267"/>
    </location>
</feature>
<dbReference type="GO" id="GO:0008270">
    <property type="term" value="F:zinc ion binding"/>
    <property type="evidence" value="ECO:0007669"/>
    <property type="project" value="UniProtKB-KW"/>
</dbReference>
<feature type="compositionally biased region" description="Acidic residues" evidence="5">
    <location>
        <begin position="765"/>
        <end position="802"/>
    </location>
</feature>
<dbReference type="GO" id="GO:0003676">
    <property type="term" value="F:nucleic acid binding"/>
    <property type="evidence" value="ECO:0007669"/>
    <property type="project" value="InterPro"/>
</dbReference>
<accession>A0A699GUP3</accession>
<dbReference type="SUPFAM" id="SSF53098">
    <property type="entry name" value="Ribonuclease H-like"/>
    <property type="match status" value="1"/>
</dbReference>
<dbReference type="PROSITE" id="PS50966">
    <property type="entry name" value="ZF_SWIM"/>
    <property type="match status" value="1"/>
</dbReference>
<dbReference type="PROSITE" id="PS50994">
    <property type="entry name" value="INTEGRASE"/>
    <property type="match status" value="1"/>
</dbReference>
<evidence type="ECO:0000256" key="3">
    <source>
        <dbReference type="ARBA" id="ARBA00022833"/>
    </source>
</evidence>
<evidence type="ECO:0000256" key="2">
    <source>
        <dbReference type="ARBA" id="ARBA00022771"/>
    </source>
</evidence>
<dbReference type="SMART" id="SM00575">
    <property type="entry name" value="ZnF_PMZ"/>
    <property type="match status" value="1"/>
</dbReference>
<evidence type="ECO:0000259" key="7">
    <source>
        <dbReference type="PROSITE" id="PS50994"/>
    </source>
</evidence>
<feature type="region of interest" description="Disordered" evidence="5">
    <location>
        <begin position="1462"/>
        <end position="1481"/>
    </location>
</feature>
<name>A0A699GUP3_TANCI</name>
<dbReference type="InterPro" id="IPR057670">
    <property type="entry name" value="SH3_retrovirus"/>
</dbReference>
<dbReference type="EMBL" id="BKCJ010058396">
    <property type="protein sequence ID" value="GEW43891.1"/>
    <property type="molecule type" value="Genomic_DNA"/>
</dbReference>
<feature type="region of interest" description="Disordered" evidence="5">
    <location>
        <begin position="1201"/>
        <end position="1267"/>
    </location>
</feature>
<feature type="region of interest" description="Disordered" evidence="5">
    <location>
        <begin position="744"/>
        <end position="802"/>
    </location>
</feature>
<protein>
    <submittedName>
        <fullName evidence="8">Retrovirus-related Pol polyprotein from transposon TNT 1-94</fullName>
    </submittedName>
</protein>
<feature type="domain" description="Integrase catalytic" evidence="7">
    <location>
        <begin position="206"/>
        <end position="266"/>
    </location>
</feature>
<sequence>MLSLAKNVAYNVVCEKTTYGLIKALSNMYEKPSMSNKVFLIRQLVNTKMKEGASIADHVNEFNSILSRLVSVDIKFDDEVQALLLLSSLPESWSCTVTACSKPIASKDKEVHLAVRDYSDTLNCCIEITIDDPIMDFATSFHATYCKEELERFRLRFSKDVRYIPCLKRMLISHGQFDKEGCHVGFEDQQWKVTKDSLVVARRNKRGSIYMVEADPATMLPLSMTTARSREFIEYCGENGIRMLKTVPKTHQHNGVAERMNQTLNERAKRFRIPEEEWQGKEVSLAHLKVFGYESYVKVKYVARYTLDAKSKKCTFIGYGSDEMGCRFWDSKGHKVIQNTNVTFNEDSLYGAKAATDSSNLTKQNQKDQSPCGSSDTSEESKNNRSFENNGKSDDEDFEDGSSFEEGGSETPWVWTSSRDSKAPLRASWCLELKKSIMATKEQLDVKTALLHGDLDEDIYMAQPEGFQPARKKENLVWKVLDKFNMKDAKARCQPLGESFKLNKASRRRIAKVPYASAVGSVIGKEVVLEGISDSDYGGCLDSGKSTTSYVFRVSGTTVSWMSRIQKCVTMPTTKAEYIAIAQADKELSAIHLAKNPMFYSRTKHIKIRYHYIRKQATICFSGKEVVLEGFSDSDYGGCLDLGKSTTSYVFTVSGTTISWMSRIQKCVTMQTTEAEYIAIAQADKELSNETHHDKISLHPKTETYPNLFTMKIHHGGRFSDLPRRKYVNGEVAFVDLMDIDQYDIDTQPRPSNNSGHQNNKGEDEAADEEYNDEADDEDGGEDDEAEDGGQSEEEDNADDEDKYVEDIIDEEHIVDEVEVQMNGFKFEIEGEYVDQMQPKLNMTKTDLEMLDFDSFKSDVEDAKESFAIRDLIKEMVRAHGVETRRSIMIVKNDKFRIMVKCFGVVPLIVKITKEMIMNRGKEIKKDMKILDQGKNVEGNTKEIAKGKKVNVHDKRKGKMNGFRASRRELLGLDKAFIKRIRIKLLMDLILDLPRLVLSIVASENLHLEQLDVKTALLHGDLGEDIYMAQPEGFQPASKKENLVSIAQAGKELVWLKNFLKELDRAQTESVLYCDRECYSSREESNVLQSNETHQDKISLHLKTGKKKDGYDTHSLLEQWTKSYENDDYGYDPYDDYMYEGQDIPDRLQAIFDKLDITIHLGGRFSDLPRRKYVDGEVAFVDLIDIDQCKTDIFDIDIRDEGEDGAADEEYNDEADDEDGGKGEDYEANYEGESKDDEAEDDKDESKDDEAENGGQSEEEDDADDEDKYVEDIIDDEHIVDEVEVQMNGFKIEIKGVDANNSIYPVAYGIVESESSYSWTWFLTCLGDYLDLFSNSNFTFIIDRQKGLLPAIAKLFSTCIVAAIYVFNDLVLIRDSPIIPALEYVREYLMKRIVIVQKRVCSCRKWVISGIPCMHVVACIHDMANNGMVFPTSATRTQAGTQDASQSASQAGGYVIGSQAPATVSQMRRTKKSSTRLIPTK</sequence>
<dbReference type="InterPro" id="IPR018289">
    <property type="entry name" value="MULE_transposase_dom"/>
</dbReference>
<feature type="compositionally biased region" description="Acidic residues" evidence="5">
    <location>
        <begin position="1201"/>
        <end position="1219"/>
    </location>
</feature>
<dbReference type="InterPro" id="IPR006564">
    <property type="entry name" value="Znf_PMZ"/>
</dbReference>
<dbReference type="GO" id="GO:0015074">
    <property type="term" value="P:DNA integration"/>
    <property type="evidence" value="ECO:0007669"/>
    <property type="project" value="InterPro"/>
</dbReference>
<dbReference type="InterPro" id="IPR012337">
    <property type="entry name" value="RNaseH-like_sf"/>
</dbReference>